<feature type="compositionally biased region" description="Basic and acidic residues" evidence="1">
    <location>
        <begin position="236"/>
        <end position="251"/>
    </location>
</feature>
<evidence type="ECO:0000256" key="1">
    <source>
        <dbReference type="SAM" id="MobiDB-lite"/>
    </source>
</evidence>
<sequence>MESDAQRPDRTSVFLPSIEDLIELQIHLQTLPLPPLLSSFLDQFLFISLISFFPLFLPALPPPIFPKIPSLRPRPRPLGLPHPPLPCSPLLRRRPPLLLPPQLRRLLSRLKSPHQHLPDRRIPHSALPPGLSHPRPRPRRELQHLRHRLFPVPVEVNLPLRLLPPVVAEVPGLQAHPQQLHQPPPGGSPPPRLPLLRHAGTDPRLPLRPRRRGVAEVGDGPARGGPDVRPPGQRRRREDVHDRRRGDGRDLEEGEAVGEEGRRRRRRRRRVVGGAGGCAGDDGPEVGVGLLPQLRARVLFLAGGSGVRVLLHVAGDSVL</sequence>
<dbReference type="EMBL" id="NQVE01000115">
    <property type="protein sequence ID" value="RAL47233.1"/>
    <property type="molecule type" value="Genomic_DNA"/>
</dbReference>
<evidence type="ECO:0000313" key="3">
    <source>
        <dbReference type="EMBL" id="RAL47233.1"/>
    </source>
</evidence>
<comment type="caution">
    <text evidence="3">The sequence shown here is derived from an EMBL/GenBank/DDBJ whole genome shotgun (WGS) entry which is preliminary data.</text>
</comment>
<proteinExistence type="predicted"/>
<keyword evidence="4" id="KW-1185">Reference proteome</keyword>
<dbReference type="AlphaFoldDB" id="A0A328DT69"/>
<evidence type="ECO:0000313" key="4">
    <source>
        <dbReference type="Proteomes" id="UP000249390"/>
    </source>
</evidence>
<organism evidence="3 4">
    <name type="scientific">Cuscuta australis</name>
    <dbReference type="NCBI Taxonomy" id="267555"/>
    <lineage>
        <taxon>Eukaryota</taxon>
        <taxon>Viridiplantae</taxon>
        <taxon>Streptophyta</taxon>
        <taxon>Embryophyta</taxon>
        <taxon>Tracheophyta</taxon>
        <taxon>Spermatophyta</taxon>
        <taxon>Magnoliopsida</taxon>
        <taxon>eudicotyledons</taxon>
        <taxon>Gunneridae</taxon>
        <taxon>Pentapetalae</taxon>
        <taxon>asterids</taxon>
        <taxon>lamiids</taxon>
        <taxon>Solanales</taxon>
        <taxon>Convolvulaceae</taxon>
        <taxon>Cuscuteae</taxon>
        <taxon>Cuscuta</taxon>
        <taxon>Cuscuta subgen. Grammica</taxon>
        <taxon>Cuscuta sect. Cleistogrammica</taxon>
    </lineage>
</organism>
<dbReference type="Proteomes" id="UP000249390">
    <property type="component" value="Unassembled WGS sequence"/>
</dbReference>
<gene>
    <name evidence="3" type="ORF">DM860_013198</name>
</gene>
<keyword evidence="2" id="KW-0812">Transmembrane</keyword>
<feature type="region of interest" description="Disordered" evidence="1">
    <location>
        <begin position="175"/>
        <end position="277"/>
    </location>
</feature>
<feature type="region of interest" description="Disordered" evidence="1">
    <location>
        <begin position="112"/>
        <end position="138"/>
    </location>
</feature>
<keyword evidence="2" id="KW-0472">Membrane</keyword>
<protein>
    <submittedName>
        <fullName evidence="3">Uncharacterized protein</fullName>
    </submittedName>
</protein>
<feature type="compositionally biased region" description="Pro residues" evidence="1">
    <location>
        <begin position="182"/>
        <end position="193"/>
    </location>
</feature>
<accession>A0A328DT69</accession>
<evidence type="ECO:0000256" key="2">
    <source>
        <dbReference type="SAM" id="Phobius"/>
    </source>
</evidence>
<reference evidence="3 4" key="1">
    <citation type="submission" date="2018-06" db="EMBL/GenBank/DDBJ databases">
        <title>The Genome of Cuscuta australis (Dodder) Provides Insight into the Evolution of Plant Parasitism.</title>
        <authorList>
            <person name="Liu H."/>
        </authorList>
    </citation>
    <scope>NUCLEOTIDE SEQUENCE [LARGE SCALE GENOMIC DNA]</scope>
    <source>
        <strain evidence="4">cv. Yunnan</strain>
        <tissue evidence="3">Vines</tissue>
    </source>
</reference>
<feature type="transmembrane region" description="Helical" evidence="2">
    <location>
        <begin position="44"/>
        <end position="65"/>
    </location>
</feature>
<keyword evidence="2" id="KW-1133">Transmembrane helix</keyword>
<name>A0A328DT69_9ASTE</name>